<dbReference type="EMBL" id="QKWP01004294">
    <property type="protein sequence ID" value="RIB00391.1"/>
    <property type="molecule type" value="Genomic_DNA"/>
</dbReference>
<reference evidence="1 2" key="1">
    <citation type="submission" date="2018-06" db="EMBL/GenBank/DDBJ databases">
        <title>Comparative genomics reveals the genomic features of Rhizophagus irregularis, R. cerebriforme, R. diaphanum and Gigaspora rosea, and their symbiotic lifestyle signature.</title>
        <authorList>
            <person name="Morin E."/>
            <person name="San Clemente H."/>
            <person name="Chen E.C.H."/>
            <person name="De La Providencia I."/>
            <person name="Hainaut M."/>
            <person name="Kuo A."/>
            <person name="Kohler A."/>
            <person name="Murat C."/>
            <person name="Tang N."/>
            <person name="Roy S."/>
            <person name="Loubradou J."/>
            <person name="Henrissat B."/>
            <person name="Grigoriev I.V."/>
            <person name="Corradi N."/>
            <person name="Roux C."/>
            <person name="Martin F.M."/>
        </authorList>
    </citation>
    <scope>NUCLEOTIDE SEQUENCE [LARGE SCALE GENOMIC DNA]</scope>
    <source>
        <strain evidence="1 2">DAOM 194757</strain>
    </source>
</reference>
<keyword evidence="2" id="KW-1185">Reference proteome</keyword>
<evidence type="ECO:0000313" key="2">
    <source>
        <dbReference type="Proteomes" id="UP000266673"/>
    </source>
</evidence>
<organism evidence="1 2">
    <name type="scientific">Gigaspora rosea</name>
    <dbReference type="NCBI Taxonomy" id="44941"/>
    <lineage>
        <taxon>Eukaryota</taxon>
        <taxon>Fungi</taxon>
        <taxon>Fungi incertae sedis</taxon>
        <taxon>Mucoromycota</taxon>
        <taxon>Glomeromycotina</taxon>
        <taxon>Glomeromycetes</taxon>
        <taxon>Diversisporales</taxon>
        <taxon>Gigasporaceae</taxon>
        <taxon>Gigaspora</taxon>
    </lineage>
</organism>
<sequence length="215" mass="24198">MRALIGLWRSQGIYCRNHFNNVWVSCASKEELLQMREEIIRVNLEECGLVPEEKVEKMQKELNKKWRVLNDSSKTFDITCREDLQFCTGVSASTSKRILDGCGKSGKMEWQIGVEASSDKSSVCKCIDDRIMWDLYGIRGSRKLAETVQCGRDSTMEMPMEAGRLAVRQLGVQGVGGQMGSGIDWAREVNYACPSLAMNLQGKENLAGIWLGNCW</sequence>
<accession>A0A397TSJ1</accession>
<protein>
    <submittedName>
        <fullName evidence="1">Uncharacterized protein</fullName>
    </submittedName>
</protein>
<gene>
    <name evidence="1" type="ORF">C2G38_2234438</name>
</gene>
<proteinExistence type="predicted"/>
<dbReference type="Proteomes" id="UP000266673">
    <property type="component" value="Unassembled WGS sequence"/>
</dbReference>
<name>A0A397TSJ1_9GLOM</name>
<evidence type="ECO:0000313" key="1">
    <source>
        <dbReference type="EMBL" id="RIB00391.1"/>
    </source>
</evidence>
<dbReference type="AlphaFoldDB" id="A0A397TSJ1"/>
<comment type="caution">
    <text evidence="1">The sequence shown here is derived from an EMBL/GenBank/DDBJ whole genome shotgun (WGS) entry which is preliminary data.</text>
</comment>